<keyword evidence="4" id="KW-1185">Reference proteome</keyword>
<dbReference type="PANTHER" id="PTHR34384">
    <property type="entry name" value="L-2,3-DIAMINOPROPANOATE--CITRATE LIGASE"/>
    <property type="match status" value="1"/>
</dbReference>
<dbReference type="Pfam" id="PF04183">
    <property type="entry name" value="IucA_IucC"/>
    <property type="match status" value="1"/>
</dbReference>
<reference evidence="3 4" key="1">
    <citation type="submission" date="2024-07" db="EMBL/GenBank/DDBJ databases">
        <title>Section-level genome sequencing and comparative genomics of Aspergillus sections Usti and Cavernicolus.</title>
        <authorList>
            <consortium name="Lawrence Berkeley National Laboratory"/>
            <person name="Nybo J.L."/>
            <person name="Vesth T.C."/>
            <person name="Theobald S."/>
            <person name="Frisvad J.C."/>
            <person name="Larsen T.O."/>
            <person name="Kjaerboelling I."/>
            <person name="Rothschild-Mancinelli K."/>
            <person name="Lyhne E.K."/>
            <person name="Kogle M.E."/>
            <person name="Barry K."/>
            <person name="Clum A."/>
            <person name="Na H."/>
            <person name="Ledsgaard L."/>
            <person name="Lin J."/>
            <person name="Lipzen A."/>
            <person name="Kuo A."/>
            <person name="Riley R."/>
            <person name="Mondo S."/>
            <person name="Labutti K."/>
            <person name="Haridas S."/>
            <person name="Pangalinan J."/>
            <person name="Salamov A.A."/>
            <person name="Simmons B.A."/>
            <person name="Magnuson J.K."/>
            <person name="Chen J."/>
            <person name="Drula E."/>
            <person name="Henrissat B."/>
            <person name="Wiebenga A."/>
            <person name="Lubbers R.J."/>
            <person name="Gomes A.C."/>
            <person name="Makela M.R."/>
            <person name="Stajich J."/>
            <person name="Grigoriev I.V."/>
            <person name="Mortensen U.H."/>
            <person name="De Vries R.P."/>
            <person name="Baker S.E."/>
            <person name="Andersen M.R."/>
        </authorList>
    </citation>
    <scope>NUCLEOTIDE SEQUENCE [LARGE SCALE GENOMIC DNA]</scope>
    <source>
        <strain evidence="3 4">CBS 123904</strain>
    </source>
</reference>
<feature type="domain" description="Aerobactin siderophore biosynthesis IucA/IucC-like C-terminal" evidence="2">
    <location>
        <begin position="370"/>
        <end position="527"/>
    </location>
</feature>
<accession>A0ABR4JIX9</accession>
<dbReference type="Pfam" id="PF06276">
    <property type="entry name" value="FhuF"/>
    <property type="match status" value="1"/>
</dbReference>
<comment type="caution">
    <text evidence="3">The sequence shown here is derived from an EMBL/GenBank/DDBJ whole genome shotgun (WGS) entry which is preliminary data.</text>
</comment>
<dbReference type="Gene3D" id="1.10.510.40">
    <property type="match status" value="1"/>
</dbReference>
<evidence type="ECO:0000313" key="3">
    <source>
        <dbReference type="EMBL" id="KAL2839816.1"/>
    </source>
</evidence>
<proteinExistence type="predicted"/>
<dbReference type="EMBL" id="JBFXLU010000128">
    <property type="protein sequence ID" value="KAL2839816.1"/>
    <property type="molecule type" value="Genomic_DNA"/>
</dbReference>
<evidence type="ECO:0000259" key="2">
    <source>
        <dbReference type="Pfam" id="PF06276"/>
    </source>
</evidence>
<dbReference type="Proteomes" id="UP001610446">
    <property type="component" value="Unassembled WGS sequence"/>
</dbReference>
<sequence>MLSRHDQACFATTRRLLATIINEGLATARVEMLGPSKQRYIIITNNNDCIDKPESWVRVGLLPDAYVWLKKRDVVSIVRPENLWLPVTTHNTTDRNMLDPEVIFDYMYPWLLGVAEESILMEIKRELKSTSANQVYSANSDPLGQYHKLCCAQSPLDPYDFEGLPDMITPLLAFVSVPRTDMLISGIFEETLESLLTRLDVPATSPDRLIVPCLAKQLPAVRLYFPRAIIIKTVSQCAHAQASMRTLTMRQELGFRYHIKLPLACLITGAIRTIPPWATRVGPAFSAILEKCLPPDLWVFNEVGGVVGSQDNQAEATHLSCVLRDDLETRARSNNETLFLTAALEQHPLGSERSYAQILFNLETRKEILDWIRRYVSCLFRLVLPPLINHGIGLEAHGQNLVARVCRQTRQIKGFAVRDFCGIRFHLPTLQKHGFKSLKSLRKDCTALTNDLHNVCAKWHHTVVQTHVAALLASLGLANEAGWVIVRHELLGALDLCEGVNRLEVGQFLLKDTMAYKCVLKMRIRGEYNKALGSVKGSGAFYI</sequence>
<dbReference type="PANTHER" id="PTHR34384:SF5">
    <property type="entry name" value="L-2,3-DIAMINOPROPANOATE--CITRATE LIGASE"/>
    <property type="match status" value="1"/>
</dbReference>
<evidence type="ECO:0000259" key="1">
    <source>
        <dbReference type="Pfam" id="PF04183"/>
    </source>
</evidence>
<gene>
    <name evidence="3" type="ORF">BJY01DRAFT_257569</name>
</gene>
<dbReference type="InterPro" id="IPR007310">
    <property type="entry name" value="Aerobactin_biosyn_IucA/IucC_N"/>
</dbReference>
<organism evidence="3 4">
    <name type="scientific">Aspergillus pseudoustus</name>
    <dbReference type="NCBI Taxonomy" id="1810923"/>
    <lineage>
        <taxon>Eukaryota</taxon>
        <taxon>Fungi</taxon>
        <taxon>Dikarya</taxon>
        <taxon>Ascomycota</taxon>
        <taxon>Pezizomycotina</taxon>
        <taxon>Eurotiomycetes</taxon>
        <taxon>Eurotiomycetidae</taxon>
        <taxon>Eurotiales</taxon>
        <taxon>Aspergillaceae</taxon>
        <taxon>Aspergillus</taxon>
        <taxon>Aspergillus subgen. Nidulantes</taxon>
    </lineage>
</organism>
<feature type="domain" description="Aerobactin siderophore biosynthesis IucA/IucC N-terminal" evidence="1">
    <location>
        <begin position="229"/>
        <end position="344"/>
    </location>
</feature>
<name>A0ABR4JIX9_9EURO</name>
<dbReference type="InterPro" id="IPR037455">
    <property type="entry name" value="LucA/IucC-like"/>
</dbReference>
<protein>
    <submittedName>
        <fullName evidence="3">IucC family-domain-containing protein</fullName>
    </submittedName>
</protein>
<dbReference type="InterPro" id="IPR022770">
    <property type="entry name" value="IucA/IucC-like_C"/>
</dbReference>
<evidence type="ECO:0000313" key="4">
    <source>
        <dbReference type="Proteomes" id="UP001610446"/>
    </source>
</evidence>